<feature type="binding site" evidence="2">
    <location>
        <position position="57"/>
    </location>
    <ligand>
        <name>CoA</name>
        <dbReference type="ChEBI" id="CHEBI:57287"/>
    </ligand>
</feature>
<keyword evidence="1 7" id="KW-0808">Transferase</keyword>
<protein>
    <submittedName>
        <fullName evidence="7">4'-phosphopantetheinyl transferase superfamily protein</fullName>
    </submittedName>
</protein>
<feature type="binding site" evidence="3">
    <location>
        <position position="123"/>
    </location>
    <ligand>
        <name>Mg(2+)</name>
        <dbReference type="ChEBI" id="CHEBI:18420"/>
    </ligand>
</feature>
<comment type="cofactor">
    <cofactor evidence="3">
        <name>Mg(2+)</name>
        <dbReference type="ChEBI" id="CHEBI:18420"/>
    </cofactor>
</comment>
<evidence type="ECO:0000256" key="2">
    <source>
        <dbReference type="PIRSR" id="PIRSR603542-1"/>
    </source>
</evidence>
<evidence type="ECO:0000256" key="4">
    <source>
        <dbReference type="SAM" id="MobiDB-lite"/>
    </source>
</evidence>
<dbReference type="AlphaFoldDB" id="A0A8J7WQP6"/>
<dbReference type="GO" id="GO:0000287">
    <property type="term" value="F:magnesium ion binding"/>
    <property type="evidence" value="ECO:0007669"/>
    <property type="project" value="InterPro"/>
</dbReference>
<dbReference type="InterPro" id="IPR041354">
    <property type="entry name" value="4PPT_N"/>
</dbReference>
<dbReference type="InterPro" id="IPR008278">
    <property type="entry name" value="4-PPantetheinyl_Trfase_dom"/>
</dbReference>
<keyword evidence="3" id="KW-0479">Metal-binding</keyword>
<feature type="binding site" evidence="2">
    <location>
        <position position="65"/>
    </location>
    <ligand>
        <name>CoA</name>
        <dbReference type="ChEBI" id="CHEBI:57287"/>
    </ligand>
</feature>
<dbReference type="InterPro" id="IPR003542">
    <property type="entry name" value="Enbac_synth_compD-like"/>
</dbReference>
<feature type="binding site" evidence="2">
    <location>
        <position position="182"/>
    </location>
    <ligand>
        <name>CoA</name>
        <dbReference type="ChEBI" id="CHEBI:57287"/>
    </ligand>
</feature>
<feature type="binding site" evidence="2">
    <location>
        <position position="123"/>
    </location>
    <ligand>
        <name>CoA</name>
        <dbReference type="ChEBI" id="CHEBI:57287"/>
    </ligand>
</feature>
<dbReference type="Proteomes" id="UP000677913">
    <property type="component" value="Unassembled WGS sequence"/>
</dbReference>
<dbReference type="PANTHER" id="PTHR38096:SF1">
    <property type="entry name" value="ENTEROBACTIN SYNTHASE COMPONENT D"/>
    <property type="match status" value="1"/>
</dbReference>
<evidence type="ECO:0000259" key="5">
    <source>
        <dbReference type="Pfam" id="PF01648"/>
    </source>
</evidence>
<dbReference type="SUPFAM" id="SSF56214">
    <property type="entry name" value="4'-phosphopantetheinyl transferase"/>
    <property type="match status" value="1"/>
</dbReference>
<evidence type="ECO:0000313" key="7">
    <source>
        <dbReference type="EMBL" id="MBS2963694.1"/>
    </source>
</evidence>
<dbReference type="InterPro" id="IPR037143">
    <property type="entry name" value="4-PPantetheinyl_Trfase_dom_sf"/>
</dbReference>
<dbReference type="GO" id="GO:0009239">
    <property type="term" value="P:enterobactin biosynthetic process"/>
    <property type="evidence" value="ECO:0007669"/>
    <property type="project" value="InterPro"/>
</dbReference>
<gene>
    <name evidence="7" type="ORF">KGA66_11585</name>
</gene>
<dbReference type="GO" id="GO:0009366">
    <property type="term" value="C:enterobactin synthetase complex"/>
    <property type="evidence" value="ECO:0007669"/>
    <property type="project" value="InterPro"/>
</dbReference>
<evidence type="ECO:0000256" key="1">
    <source>
        <dbReference type="ARBA" id="ARBA00022679"/>
    </source>
</evidence>
<feature type="domain" description="4'-phosphopantetheinyl transferase" evidence="5">
    <location>
        <begin position="119"/>
        <end position="202"/>
    </location>
</feature>
<feature type="binding site" evidence="3">
    <location>
        <position position="124"/>
    </location>
    <ligand>
        <name>Mg(2+)</name>
        <dbReference type="ChEBI" id="CHEBI:18420"/>
    </ligand>
</feature>
<feature type="region of interest" description="Disordered" evidence="4">
    <location>
        <begin position="1"/>
        <end position="20"/>
    </location>
</feature>
<feature type="binding site" evidence="2">
    <location>
        <begin position="101"/>
        <end position="102"/>
    </location>
    <ligand>
        <name>CoA</name>
        <dbReference type="ChEBI" id="CHEBI:57287"/>
    </ligand>
</feature>
<dbReference type="Pfam" id="PF01648">
    <property type="entry name" value="ACPS"/>
    <property type="match status" value="1"/>
</dbReference>
<name>A0A8J7WQP6_9ACTN</name>
<dbReference type="PANTHER" id="PTHR38096">
    <property type="entry name" value="ENTEROBACTIN SYNTHASE COMPONENT D"/>
    <property type="match status" value="1"/>
</dbReference>
<comment type="caution">
    <text evidence="7">The sequence shown here is derived from an EMBL/GenBank/DDBJ whole genome shotgun (WGS) entry which is preliminary data.</text>
</comment>
<dbReference type="Pfam" id="PF17837">
    <property type="entry name" value="4PPT_N"/>
    <property type="match status" value="1"/>
</dbReference>
<feature type="domain" description="4'-phosphopantetheinyl transferase N-terminal" evidence="6">
    <location>
        <begin position="46"/>
        <end position="112"/>
    </location>
</feature>
<feature type="binding site" evidence="2">
    <location>
        <position position="168"/>
    </location>
    <ligand>
        <name>CoA</name>
        <dbReference type="ChEBI" id="CHEBI:57287"/>
    </ligand>
</feature>
<feature type="binding site" evidence="3">
    <location>
        <position position="125"/>
    </location>
    <ligand>
        <name>Mg(2+)</name>
        <dbReference type="ChEBI" id="CHEBI:18420"/>
    </ligand>
</feature>
<feature type="binding site" evidence="2">
    <location>
        <position position="172"/>
    </location>
    <ligand>
        <name>CoA</name>
        <dbReference type="ChEBI" id="CHEBI:57287"/>
    </ligand>
</feature>
<evidence type="ECO:0000259" key="6">
    <source>
        <dbReference type="Pfam" id="PF17837"/>
    </source>
</evidence>
<proteinExistence type="predicted"/>
<dbReference type="PRINTS" id="PR01399">
    <property type="entry name" value="ENTSNTHTASED"/>
</dbReference>
<keyword evidence="3" id="KW-0460">Magnesium</keyword>
<dbReference type="RefSeq" id="WP_211467631.1">
    <property type="nucleotide sequence ID" value="NZ_JAGSXH010000032.1"/>
</dbReference>
<sequence>MDSNQTPPARPRRRGPGRALIEEIVPPPAECADTREDLDEQLLPGEHEYVARAVPSRRAEFVTARACARLALARLGVPPGPILSGGRGEPLWPRGIIGSITHCAGYRAAVVARSVQIAGLGIDAEPNAALPGGVLEAVSLPRERLWVDRLARTRPAVRWDRLLFCAKESVYKTWYPLTRRWLDFEDAAIAVDPEQGQFTARLLTAGPVLQGRELTELTGRWVVRDELILTAIVLCAAGAAQRPPAAEKVPVGA</sequence>
<keyword evidence="8" id="KW-1185">Reference proteome</keyword>
<reference evidence="7" key="1">
    <citation type="submission" date="2021-04" db="EMBL/GenBank/DDBJ databases">
        <title>Genome based classification of Actinospica acidithermotolerans sp. nov., an actinobacterium isolated from an Indonesian hot spring.</title>
        <authorList>
            <person name="Kusuma A.B."/>
            <person name="Putra K.E."/>
            <person name="Nafisah S."/>
            <person name="Loh J."/>
            <person name="Nouioui I."/>
            <person name="Goodfellow M."/>
        </authorList>
    </citation>
    <scope>NUCLEOTIDE SEQUENCE</scope>
    <source>
        <strain evidence="7">DSM 45618</strain>
    </source>
</reference>
<organism evidence="7 8">
    <name type="scientific">Actinocrinis puniceicyclus</name>
    <dbReference type="NCBI Taxonomy" id="977794"/>
    <lineage>
        <taxon>Bacteria</taxon>
        <taxon>Bacillati</taxon>
        <taxon>Actinomycetota</taxon>
        <taxon>Actinomycetes</taxon>
        <taxon>Catenulisporales</taxon>
        <taxon>Actinospicaceae</taxon>
        <taxon>Actinocrinis</taxon>
    </lineage>
</organism>
<accession>A0A8J7WQP6</accession>
<dbReference type="Gene3D" id="3.90.470.20">
    <property type="entry name" value="4'-phosphopantetheinyl transferase domain"/>
    <property type="match status" value="1"/>
</dbReference>
<dbReference type="GO" id="GO:0005886">
    <property type="term" value="C:plasma membrane"/>
    <property type="evidence" value="ECO:0007669"/>
    <property type="project" value="TreeGrafter"/>
</dbReference>
<evidence type="ECO:0000256" key="3">
    <source>
        <dbReference type="PIRSR" id="PIRSR603542-2"/>
    </source>
</evidence>
<evidence type="ECO:0000313" key="8">
    <source>
        <dbReference type="Proteomes" id="UP000677913"/>
    </source>
</evidence>
<dbReference type="EMBL" id="JAGSXH010000032">
    <property type="protein sequence ID" value="MBS2963694.1"/>
    <property type="molecule type" value="Genomic_DNA"/>
</dbReference>
<dbReference type="GO" id="GO:0008897">
    <property type="term" value="F:holo-[acyl-carrier-protein] synthase activity"/>
    <property type="evidence" value="ECO:0007669"/>
    <property type="project" value="InterPro"/>
</dbReference>